<dbReference type="NCBIfam" id="NF045670">
    <property type="entry name" value="quin_L_LdhH"/>
    <property type="match status" value="1"/>
</dbReference>
<dbReference type="InterPro" id="IPR004452">
    <property type="entry name" value="LutB/LldF"/>
</dbReference>
<dbReference type="InterPro" id="IPR024185">
    <property type="entry name" value="FTHF_cligase-like_sf"/>
</dbReference>
<keyword evidence="7" id="KW-0411">Iron-sulfur</keyword>
<dbReference type="PROSITE" id="PS00198">
    <property type="entry name" value="4FE4S_FER_1"/>
    <property type="match status" value="2"/>
</dbReference>
<dbReference type="OrthoDB" id="5241828at2"/>
<accession>A0A1W1V7K3</accession>
<evidence type="ECO:0000313" key="10">
    <source>
        <dbReference type="Proteomes" id="UP000192731"/>
    </source>
</evidence>
<dbReference type="InterPro" id="IPR017896">
    <property type="entry name" value="4Fe4S_Fe-S-bd"/>
</dbReference>
<evidence type="ECO:0000256" key="3">
    <source>
        <dbReference type="ARBA" id="ARBA00022723"/>
    </source>
</evidence>
<evidence type="ECO:0000256" key="1">
    <source>
        <dbReference type="ARBA" id="ARBA00022448"/>
    </source>
</evidence>
<dbReference type="Gene3D" id="3.40.50.10420">
    <property type="entry name" value="NagB/RpiA/CoA transferase-like"/>
    <property type="match status" value="1"/>
</dbReference>
<sequence>MAKNKPFKDKINKALNNPDLRRALYNFGNDYPKSREKAYGDIDFEELRKEVATIKANAANDFENLANQFETKIKERGANVHRAKNGQDVVEILKGIADQRNAKICVKSKSMATEEIELNHHMAQYMEMVETDLGEWILQQVGEKPSHMVMPAIHLTKERCAEIFSDALGQKVEPDIKNMVRLAREELRGKFLQADIGVSGCNIAVAETGTMCLFTNEGNARLTATLPPVHVVIFGYEKLIHNFKDVAPIAKALPKSATGQTLTAYLTMISGPTQTLKDKVGPEVVPKELHVIFLDNGRKEFLTDPDFKEMGQCIRCGSCINVCPVYQLLSGHVYGHIYPGGIGSLLTAFMDGNTVASQPQELCIGCGKCKEVCPGQIPIPNLMLEMRDRIRKDVKLPLLPNTIVGGVLPRKNILDFGLRGASWGSAIFAKDGIEGSKYIRKLPFQFGALTDWRSLPTIKAKPFRDRIKKINQDVPNKKGKIAFFGGCVIDYAYPEIGESVVSVLNKEGYEVVYPEQTCCGIPAYFMGRKDVTALNIKSNIDNFAKEEFDYIVSACPTCTLALKKEWSHLFKDSPEYKAKADFVSEKTYDLVKLVYDLHEGKGENVQREGNGKKDVTVTYHDSCHLNRELGVKEEPRKVLKSINNIKFVEMNEADRCCGFGGSFNMKFPMVATEILKRKLDNAEESKAEFIVTDCPGCMMQLRGGLDNRHNANVRVRHTAEILDKKY</sequence>
<dbReference type="PANTHER" id="PTHR47153">
    <property type="entry name" value="LACTATE UTILIZATION PROTEIN B"/>
    <property type="match status" value="1"/>
</dbReference>
<dbReference type="Pfam" id="PF02754">
    <property type="entry name" value="CCG"/>
    <property type="match status" value="2"/>
</dbReference>
<evidence type="ECO:0000256" key="6">
    <source>
        <dbReference type="ARBA" id="ARBA00023004"/>
    </source>
</evidence>
<dbReference type="Proteomes" id="UP000192731">
    <property type="component" value="Unassembled WGS sequence"/>
</dbReference>
<keyword evidence="2" id="KW-0004">4Fe-4S</keyword>
<reference evidence="9 10" key="1">
    <citation type="submission" date="2017-04" db="EMBL/GenBank/DDBJ databases">
        <authorList>
            <person name="Afonso C.L."/>
            <person name="Miller P.J."/>
            <person name="Scott M.A."/>
            <person name="Spackman E."/>
            <person name="Goraichik I."/>
            <person name="Dimitrov K.M."/>
            <person name="Suarez D.L."/>
            <person name="Swayne D.E."/>
        </authorList>
    </citation>
    <scope>NUCLEOTIDE SEQUENCE [LARGE SCALE GENOMIC DNA]</scope>
    <source>
        <strain evidence="9 10">DSM 11270</strain>
    </source>
</reference>
<dbReference type="GO" id="GO:0006089">
    <property type="term" value="P:lactate metabolic process"/>
    <property type="evidence" value="ECO:0007669"/>
    <property type="project" value="InterPro"/>
</dbReference>
<dbReference type="InterPro" id="IPR004017">
    <property type="entry name" value="Cys_rich_dom"/>
</dbReference>
<feature type="domain" description="4Fe-4S ferredoxin-type" evidence="8">
    <location>
        <begin position="303"/>
        <end position="334"/>
    </location>
</feature>
<dbReference type="InterPro" id="IPR009051">
    <property type="entry name" value="Helical_ferredxn"/>
</dbReference>
<keyword evidence="6" id="KW-0408">Iron</keyword>
<dbReference type="PROSITE" id="PS51379">
    <property type="entry name" value="4FE4S_FER_2"/>
    <property type="match status" value="2"/>
</dbReference>
<evidence type="ECO:0000256" key="5">
    <source>
        <dbReference type="ARBA" id="ARBA00022982"/>
    </source>
</evidence>
<dbReference type="GO" id="GO:0046872">
    <property type="term" value="F:metal ion binding"/>
    <property type="evidence" value="ECO:0007669"/>
    <property type="project" value="UniProtKB-KW"/>
</dbReference>
<dbReference type="GO" id="GO:0016491">
    <property type="term" value="F:oxidoreductase activity"/>
    <property type="evidence" value="ECO:0007669"/>
    <property type="project" value="UniProtKB-ARBA"/>
</dbReference>
<dbReference type="Pfam" id="PF13183">
    <property type="entry name" value="Fer4_8"/>
    <property type="match status" value="1"/>
</dbReference>
<dbReference type="InterPro" id="IPR017900">
    <property type="entry name" value="4Fe4S_Fe_S_CS"/>
</dbReference>
<gene>
    <name evidence="9" type="ORF">SAMN00017405_0599</name>
</gene>
<dbReference type="Gene3D" id="1.10.1060.10">
    <property type="entry name" value="Alpha-helical ferredoxin"/>
    <property type="match status" value="1"/>
</dbReference>
<keyword evidence="10" id="KW-1185">Reference proteome</keyword>
<dbReference type="Pfam" id="PF02589">
    <property type="entry name" value="LUD_dom"/>
    <property type="match status" value="1"/>
</dbReference>
<dbReference type="InterPro" id="IPR054704">
    <property type="entry name" value="Quin_L_LdhH-like"/>
</dbReference>
<dbReference type="PANTHER" id="PTHR47153:SF2">
    <property type="entry name" value="LACTATE UTILIZATION PROTEIN B"/>
    <property type="match status" value="1"/>
</dbReference>
<keyword evidence="1" id="KW-0813">Transport</keyword>
<dbReference type="SUPFAM" id="SSF46548">
    <property type="entry name" value="alpha-helical ferredoxin"/>
    <property type="match status" value="1"/>
</dbReference>
<keyword evidence="3" id="KW-0479">Metal-binding</keyword>
<dbReference type="SUPFAM" id="SSF100950">
    <property type="entry name" value="NagB/RpiA/CoA transferase-like"/>
    <property type="match status" value="1"/>
</dbReference>
<feature type="domain" description="4Fe-4S ferredoxin-type" evidence="8">
    <location>
        <begin position="353"/>
        <end position="382"/>
    </location>
</feature>
<dbReference type="EMBL" id="FWWT01000016">
    <property type="protein sequence ID" value="SMB89342.1"/>
    <property type="molecule type" value="Genomic_DNA"/>
</dbReference>
<proteinExistence type="predicted"/>
<organism evidence="9 10">
    <name type="scientific">Desulfonispora thiosulfatigenes DSM 11270</name>
    <dbReference type="NCBI Taxonomy" id="656914"/>
    <lineage>
        <taxon>Bacteria</taxon>
        <taxon>Bacillati</taxon>
        <taxon>Bacillota</taxon>
        <taxon>Clostridia</taxon>
        <taxon>Eubacteriales</taxon>
        <taxon>Peptococcaceae</taxon>
        <taxon>Desulfonispora</taxon>
    </lineage>
</organism>
<dbReference type="RefSeq" id="WP_084052984.1">
    <property type="nucleotide sequence ID" value="NZ_FWWT01000016.1"/>
</dbReference>
<evidence type="ECO:0000256" key="7">
    <source>
        <dbReference type="ARBA" id="ARBA00023014"/>
    </source>
</evidence>
<dbReference type="InterPro" id="IPR003741">
    <property type="entry name" value="LUD_dom"/>
</dbReference>
<evidence type="ECO:0000256" key="4">
    <source>
        <dbReference type="ARBA" id="ARBA00022737"/>
    </source>
</evidence>
<evidence type="ECO:0000313" key="9">
    <source>
        <dbReference type="EMBL" id="SMB89342.1"/>
    </source>
</evidence>
<name>A0A1W1V7K3_DESTI</name>
<dbReference type="STRING" id="656914.SAMN00017405_0599"/>
<dbReference type="GO" id="GO:0051539">
    <property type="term" value="F:4 iron, 4 sulfur cluster binding"/>
    <property type="evidence" value="ECO:0007669"/>
    <property type="project" value="UniProtKB-KW"/>
</dbReference>
<dbReference type="AlphaFoldDB" id="A0A1W1V7K3"/>
<keyword evidence="4" id="KW-0677">Repeat</keyword>
<dbReference type="InterPro" id="IPR037171">
    <property type="entry name" value="NagB/RpiA_transferase-like"/>
</dbReference>
<keyword evidence="5" id="KW-0249">Electron transport</keyword>
<protein>
    <submittedName>
        <fullName evidence="9">Iron-sulfur cluster-binding protein</fullName>
    </submittedName>
</protein>
<evidence type="ECO:0000256" key="2">
    <source>
        <dbReference type="ARBA" id="ARBA00022485"/>
    </source>
</evidence>
<evidence type="ECO:0000259" key="8">
    <source>
        <dbReference type="PROSITE" id="PS51379"/>
    </source>
</evidence>